<protein>
    <recommendedName>
        <fullName evidence="2 3">Single-stranded DNA-binding protein</fullName>
    </recommendedName>
</protein>
<evidence type="ECO:0000256" key="4">
    <source>
        <dbReference type="SAM" id="MobiDB-lite"/>
    </source>
</evidence>
<keyword evidence="1 2" id="KW-0238">DNA-binding</keyword>
<dbReference type="NCBIfam" id="TIGR00621">
    <property type="entry name" value="ssb"/>
    <property type="match status" value="1"/>
</dbReference>
<dbReference type="SUPFAM" id="SSF50249">
    <property type="entry name" value="Nucleic acid-binding proteins"/>
    <property type="match status" value="1"/>
</dbReference>
<dbReference type="PANTHER" id="PTHR10302">
    <property type="entry name" value="SINGLE-STRANDED DNA-BINDING PROTEIN"/>
    <property type="match status" value="1"/>
</dbReference>
<dbReference type="GO" id="GO:0006260">
    <property type="term" value="P:DNA replication"/>
    <property type="evidence" value="ECO:0007669"/>
    <property type="project" value="InterPro"/>
</dbReference>
<evidence type="ECO:0000256" key="3">
    <source>
        <dbReference type="RuleBase" id="RU000524"/>
    </source>
</evidence>
<gene>
    <name evidence="5" type="ORF">CUN51_00745</name>
</gene>
<dbReference type="PROSITE" id="PS50935">
    <property type="entry name" value="SSB"/>
    <property type="match status" value="1"/>
</dbReference>
<proteinExistence type="predicted"/>
<dbReference type="PANTHER" id="PTHR10302:SF0">
    <property type="entry name" value="SINGLE-STRANDED DNA-BINDING PROTEIN, MITOCHONDRIAL"/>
    <property type="match status" value="1"/>
</dbReference>
<evidence type="ECO:0000313" key="6">
    <source>
        <dbReference type="Proteomes" id="UP000228921"/>
    </source>
</evidence>
<evidence type="ECO:0000256" key="1">
    <source>
        <dbReference type="ARBA" id="ARBA00023125"/>
    </source>
</evidence>
<dbReference type="Proteomes" id="UP000228921">
    <property type="component" value="Unassembled WGS sequence"/>
</dbReference>
<dbReference type="InterPro" id="IPR011344">
    <property type="entry name" value="ssDNA-bd"/>
</dbReference>
<dbReference type="Pfam" id="PF00436">
    <property type="entry name" value="SSB"/>
    <property type="match status" value="1"/>
</dbReference>
<dbReference type="GO" id="GO:0003697">
    <property type="term" value="F:single-stranded DNA binding"/>
    <property type="evidence" value="ECO:0007669"/>
    <property type="project" value="InterPro"/>
</dbReference>
<name>A0A2M8P3R8_9CHLR</name>
<evidence type="ECO:0000313" key="5">
    <source>
        <dbReference type="EMBL" id="PJF32189.1"/>
    </source>
</evidence>
<dbReference type="GO" id="GO:0009295">
    <property type="term" value="C:nucleoid"/>
    <property type="evidence" value="ECO:0007669"/>
    <property type="project" value="TreeGrafter"/>
</dbReference>
<organism evidence="5 6">
    <name type="scientific">Candidatus Thermofonsia Clade 1 bacterium</name>
    <dbReference type="NCBI Taxonomy" id="2364210"/>
    <lineage>
        <taxon>Bacteria</taxon>
        <taxon>Bacillati</taxon>
        <taxon>Chloroflexota</taxon>
        <taxon>Candidatus Thermofontia</taxon>
        <taxon>Candidatus Thermofonsia Clade 1</taxon>
    </lineage>
</organism>
<reference evidence="5 6" key="1">
    <citation type="submission" date="2017-11" db="EMBL/GenBank/DDBJ databases">
        <title>Evolution of Phototrophy in the Chloroflexi Phylum Driven by Horizontal Gene Transfer.</title>
        <authorList>
            <person name="Ward L.M."/>
            <person name="Hemp J."/>
            <person name="Shih P.M."/>
            <person name="Mcglynn S.E."/>
            <person name="Fischer W."/>
        </authorList>
    </citation>
    <scope>NUCLEOTIDE SEQUENCE [LARGE SCALE GENOMIC DNA]</scope>
    <source>
        <strain evidence="5">CP2_2F</strain>
    </source>
</reference>
<dbReference type="InterPro" id="IPR012340">
    <property type="entry name" value="NA-bd_OB-fold"/>
</dbReference>
<accession>A0A2M8P3R8</accession>
<evidence type="ECO:0000256" key="2">
    <source>
        <dbReference type="PIRNR" id="PIRNR002070"/>
    </source>
</evidence>
<dbReference type="PIRSF" id="PIRSF002070">
    <property type="entry name" value="SSB"/>
    <property type="match status" value="1"/>
</dbReference>
<sequence length="132" mass="14578">MSSWQKTIVVGYVGGDVRLDVLKDGSHVASFSLAVTETWQDTGERKERTTWFRVSVWRDKALHIARYVKKGVRLLVEGRVDADAYLDKNQRPAASLKLTALDIRFLSPVTAADSNGNGSPDHVPDEAAVDLP</sequence>
<dbReference type="InterPro" id="IPR000424">
    <property type="entry name" value="Primosome_PriB/ssb"/>
</dbReference>
<dbReference type="AlphaFoldDB" id="A0A2M8P3R8"/>
<feature type="region of interest" description="Disordered" evidence="4">
    <location>
        <begin position="111"/>
        <end position="132"/>
    </location>
</feature>
<dbReference type="CDD" id="cd04496">
    <property type="entry name" value="SSB_OBF"/>
    <property type="match status" value="1"/>
</dbReference>
<comment type="caution">
    <text evidence="5">The sequence shown here is derived from an EMBL/GenBank/DDBJ whole genome shotgun (WGS) entry which is preliminary data.</text>
</comment>
<dbReference type="Gene3D" id="2.40.50.140">
    <property type="entry name" value="Nucleic acid-binding proteins"/>
    <property type="match status" value="1"/>
</dbReference>
<dbReference type="EMBL" id="PGTK01000001">
    <property type="protein sequence ID" value="PJF32189.1"/>
    <property type="molecule type" value="Genomic_DNA"/>
</dbReference>